<accession>A0A0E2H466</accession>
<dbReference type="Proteomes" id="UP000013085">
    <property type="component" value="Unassembled WGS sequence"/>
</dbReference>
<evidence type="ECO:0000256" key="1">
    <source>
        <dbReference type="ARBA" id="ARBA00002486"/>
    </source>
</evidence>
<keyword evidence="3" id="KW-0119">Carbohydrate metabolism</keyword>
<dbReference type="Gene3D" id="1.10.10.10">
    <property type="entry name" value="Winged helix-like DNA-binding domain superfamily/Winged helix DNA-binding domain"/>
    <property type="match status" value="1"/>
</dbReference>
<protein>
    <recommendedName>
        <fullName evidence="6">ROK family protein</fullName>
    </recommendedName>
</protein>
<dbReference type="HOGENOM" id="CLU_067512_1_0_9"/>
<evidence type="ECO:0000256" key="3">
    <source>
        <dbReference type="ARBA" id="ARBA00022629"/>
    </source>
</evidence>
<dbReference type="SUPFAM" id="SSF53067">
    <property type="entry name" value="Actin-like ATPase domain"/>
    <property type="match status" value="1"/>
</dbReference>
<dbReference type="InterPro" id="IPR043129">
    <property type="entry name" value="ATPase_NBD"/>
</dbReference>
<dbReference type="Pfam" id="PF00480">
    <property type="entry name" value="ROK"/>
    <property type="match status" value="1"/>
</dbReference>
<name>A0A0E2H466_9FIRM</name>
<keyword evidence="3" id="KW-0859">Xylose metabolism</keyword>
<dbReference type="AlphaFoldDB" id="A0A0E2H466"/>
<dbReference type="PATRIC" id="fig|999408.3.peg.5185"/>
<comment type="function">
    <text evidence="1">Transcriptional repressor of xylose-utilizing enzymes.</text>
</comment>
<proteinExistence type="inferred from homology"/>
<organism evidence="4 5">
    <name type="scientific">[Clostridium] clostridioforme 90A8</name>
    <dbReference type="NCBI Taxonomy" id="999408"/>
    <lineage>
        <taxon>Bacteria</taxon>
        <taxon>Bacillati</taxon>
        <taxon>Bacillota</taxon>
        <taxon>Clostridia</taxon>
        <taxon>Lachnospirales</taxon>
        <taxon>Lachnospiraceae</taxon>
        <taxon>Enterocloster</taxon>
    </lineage>
</organism>
<evidence type="ECO:0000313" key="4">
    <source>
        <dbReference type="EMBL" id="ENZ08776.1"/>
    </source>
</evidence>
<dbReference type="Gene3D" id="3.30.420.40">
    <property type="match status" value="2"/>
</dbReference>
<gene>
    <name evidence="4" type="ORF">HMPREF1090_04816</name>
</gene>
<sequence>MAQEEPVTVKQLNKERIRAYMGKHESASKSQIARELGLSFPTVGRLIDELCSDGELTEQGAGSSTGGRCACLYELNPLFSLYLLVQVESDRVCWNLKDMRENTVEQGCLPFEILSLEQLDALILDIHNRYPRLKAAAAGIAALVNHGVVEETNQYSGLKGMNLEEHFRRLVPIPMTVGNDMNFLTMGCWAQKHPATGSLVTLFMGGNGIGGGMVIDGHLWTGASGYCSEVSFLPVYKQLNSGGPGLPPAENISELYARLIQIYAVTVNPHMIVLYRHPLLEGKADEIRRLCVSYLPSKAIPSIELSYDYQQDYEKGLFAVAKSLEQAASEGGS</sequence>
<reference evidence="4 5" key="1">
    <citation type="submission" date="2013-01" db="EMBL/GenBank/DDBJ databases">
        <title>The Genome Sequence of Clostridium clostridioforme 90A8.</title>
        <authorList>
            <consortium name="The Broad Institute Genome Sequencing Platform"/>
            <person name="Earl A."/>
            <person name="Ward D."/>
            <person name="Feldgarden M."/>
            <person name="Gevers D."/>
            <person name="Courvalin P."/>
            <person name="Lambert T."/>
            <person name="Walker B."/>
            <person name="Young S.K."/>
            <person name="Zeng Q."/>
            <person name="Gargeya S."/>
            <person name="Fitzgerald M."/>
            <person name="Haas B."/>
            <person name="Abouelleil A."/>
            <person name="Alvarado L."/>
            <person name="Arachchi H.M."/>
            <person name="Berlin A.M."/>
            <person name="Chapman S.B."/>
            <person name="Dewar J."/>
            <person name="Goldberg J."/>
            <person name="Griggs A."/>
            <person name="Gujja S."/>
            <person name="Hansen M."/>
            <person name="Howarth C."/>
            <person name="Imamovic A."/>
            <person name="Larimer J."/>
            <person name="McCowan C."/>
            <person name="Murphy C."/>
            <person name="Neiman D."/>
            <person name="Pearson M."/>
            <person name="Priest M."/>
            <person name="Roberts A."/>
            <person name="Saif S."/>
            <person name="Shea T."/>
            <person name="Sisk P."/>
            <person name="Sykes S."/>
            <person name="Wortman J."/>
            <person name="Nusbaum C."/>
            <person name="Birren B."/>
        </authorList>
    </citation>
    <scope>NUCLEOTIDE SEQUENCE [LARGE SCALE GENOMIC DNA]</scope>
    <source>
        <strain evidence="4 5">90A8</strain>
    </source>
</reference>
<dbReference type="GO" id="GO:0042732">
    <property type="term" value="P:D-xylose metabolic process"/>
    <property type="evidence" value="ECO:0007669"/>
    <property type="project" value="UniProtKB-KW"/>
</dbReference>
<dbReference type="RefSeq" id="WP_002585148.1">
    <property type="nucleotide sequence ID" value="NZ_KB850989.1"/>
</dbReference>
<dbReference type="GeneID" id="57961008"/>
<dbReference type="PANTHER" id="PTHR18964">
    <property type="entry name" value="ROK (REPRESSOR, ORF, KINASE) FAMILY"/>
    <property type="match status" value="1"/>
</dbReference>
<evidence type="ECO:0008006" key="6">
    <source>
        <dbReference type="Google" id="ProtNLM"/>
    </source>
</evidence>
<dbReference type="InterPro" id="IPR000600">
    <property type="entry name" value="ROK"/>
</dbReference>
<dbReference type="InterPro" id="IPR036390">
    <property type="entry name" value="WH_DNA-bd_sf"/>
</dbReference>
<evidence type="ECO:0000256" key="2">
    <source>
        <dbReference type="ARBA" id="ARBA00006479"/>
    </source>
</evidence>
<comment type="caution">
    <text evidence="4">The sequence shown here is derived from an EMBL/GenBank/DDBJ whole genome shotgun (WGS) entry which is preliminary data.</text>
</comment>
<dbReference type="InterPro" id="IPR036388">
    <property type="entry name" value="WH-like_DNA-bd_sf"/>
</dbReference>
<comment type="similarity">
    <text evidence="2">Belongs to the ROK (NagC/XylR) family.</text>
</comment>
<dbReference type="PANTHER" id="PTHR18964:SF149">
    <property type="entry name" value="BIFUNCTIONAL UDP-N-ACETYLGLUCOSAMINE 2-EPIMERASE_N-ACETYLMANNOSAMINE KINASE"/>
    <property type="match status" value="1"/>
</dbReference>
<dbReference type="SUPFAM" id="SSF46785">
    <property type="entry name" value="Winged helix' DNA-binding domain"/>
    <property type="match status" value="1"/>
</dbReference>
<dbReference type="EMBL" id="AGYR01000060">
    <property type="protein sequence ID" value="ENZ08776.1"/>
    <property type="molecule type" value="Genomic_DNA"/>
</dbReference>
<evidence type="ECO:0000313" key="5">
    <source>
        <dbReference type="Proteomes" id="UP000013085"/>
    </source>
</evidence>